<evidence type="ECO:0000313" key="12">
    <source>
        <dbReference type="Proteomes" id="UP000766595"/>
    </source>
</evidence>
<feature type="transmembrane region" description="Helical" evidence="9">
    <location>
        <begin position="85"/>
        <end position="104"/>
    </location>
</feature>
<feature type="transmembrane region" description="Helical" evidence="9">
    <location>
        <begin position="12"/>
        <end position="35"/>
    </location>
</feature>
<evidence type="ECO:0000256" key="3">
    <source>
        <dbReference type="ARBA" id="ARBA00022475"/>
    </source>
</evidence>
<evidence type="ECO:0000256" key="4">
    <source>
        <dbReference type="ARBA" id="ARBA00022519"/>
    </source>
</evidence>
<dbReference type="AlphaFoldDB" id="A0A947GDK9"/>
<keyword evidence="4 9" id="KW-0997">Cell inner membrane</keyword>
<keyword evidence="5 9" id="KW-0812">Transmembrane</keyword>
<keyword evidence="7 9" id="KW-0472">Membrane</keyword>
<evidence type="ECO:0000256" key="8">
    <source>
        <dbReference type="ARBA" id="ARBA00038436"/>
    </source>
</evidence>
<keyword evidence="3" id="KW-1003">Cell membrane</keyword>
<dbReference type="GO" id="GO:0015740">
    <property type="term" value="P:C4-dicarboxylate transport"/>
    <property type="evidence" value="ECO:0007669"/>
    <property type="project" value="TreeGrafter"/>
</dbReference>
<evidence type="ECO:0000256" key="2">
    <source>
        <dbReference type="ARBA" id="ARBA00022448"/>
    </source>
</evidence>
<comment type="caution">
    <text evidence="11">The sequence shown here is derived from an EMBL/GenBank/DDBJ whole genome shotgun (WGS) entry which is preliminary data.</text>
</comment>
<evidence type="ECO:0000256" key="5">
    <source>
        <dbReference type="ARBA" id="ARBA00022692"/>
    </source>
</evidence>
<reference evidence="11 12" key="1">
    <citation type="submission" date="2021-06" db="EMBL/GenBank/DDBJ databases">
        <authorList>
            <person name="Grouzdev D.S."/>
            <person name="Koziaeva V."/>
        </authorList>
    </citation>
    <scope>NUCLEOTIDE SEQUENCE [LARGE SCALE GENOMIC DNA]</scope>
    <source>
        <strain evidence="11 12">22</strain>
    </source>
</reference>
<feature type="domain" description="Tripartite ATP-independent periplasmic transporters DctQ component" evidence="10">
    <location>
        <begin position="26"/>
        <end position="155"/>
    </location>
</feature>
<comment type="similarity">
    <text evidence="8 9">Belongs to the TRAP transporter small permease family.</text>
</comment>
<sequence length="177" mass="18728">MTSSPLNPLYRLMEILSGLALIGIGCIILADVGLRLVASQVPASDDFSGYGLVAVLFLGLAPAYRRGEHIRVGLIIDRIGGPVRHGLETVLLAAAMVAIGWATFWCGRMAFDSWRFHDVASGLVAVPLWIPQLSMVVGLAVFAVALAEDLLRALKGGTPSHLAHAAASAEDAPTFER</sequence>
<feature type="transmembrane region" description="Helical" evidence="9">
    <location>
        <begin position="124"/>
        <end position="147"/>
    </location>
</feature>
<protein>
    <recommendedName>
        <fullName evidence="9">TRAP transporter small permease protein</fullName>
    </recommendedName>
</protein>
<comment type="subunit">
    <text evidence="9">The complex comprises the extracytoplasmic solute receptor protein and the two transmembrane proteins.</text>
</comment>
<feature type="transmembrane region" description="Helical" evidence="9">
    <location>
        <begin position="47"/>
        <end position="64"/>
    </location>
</feature>
<gene>
    <name evidence="11" type="ORF">KL771_13130</name>
</gene>
<dbReference type="RefSeq" id="WP_261969011.1">
    <property type="nucleotide sequence ID" value="NZ_JAHHZF010000006.1"/>
</dbReference>
<evidence type="ECO:0000256" key="1">
    <source>
        <dbReference type="ARBA" id="ARBA00004429"/>
    </source>
</evidence>
<dbReference type="GO" id="GO:0022857">
    <property type="term" value="F:transmembrane transporter activity"/>
    <property type="evidence" value="ECO:0007669"/>
    <property type="project" value="UniProtKB-UniRule"/>
</dbReference>
<evidence type="ECO:0000256" key="6">
    <source>
        <dbReference type="ARBA" id="ARBA00022989"/>
    </source>
</evidence>
<evidence type="ECO:0000256" key="9">
    <source>
        <dbReference type="RuleBase" id="RU369079"/>
    </source>
</evidence>
<dbReference type="InterPro" id="IPR055348">
    <property type="entry name" value="DctQ"/>
</dbReference>
<name>A0A947GDK9_9HYPH</name>
<keyword evidence="12" id="KW-1185">Reference proteome</keyword>
<dbReference type="PANTHER" id="PTHR35011">
    <property type="entry name" value="2,3-DIKETO-L-GULONATE TRAP TRANSPORTER SMALL PERMEASE PROTEIN YIAM"/>
    <property type="match status" value="1"/>
</dbReference>
<organism evidence="11 12">
    <name type="scientific">Prosthecodimorpha staleyi</name>
    <dbReference type="NCBI Taxonomy" id="2840188"/>
    <lineage>
        <taxon>Bacteria</taxon>
        <taxon>Pseudomonadati</taxon>
        <taxon>Pseudomonadota</taxon>
        <taxon>Alphaproteobacteria</taxon>
        <taxon>Hyphomicrobiales</taxon>
        <taxon>Ancalomicrobiaceae</taxon>
        <taxon>Prosthecodimorpha</taxon>
    </lineage>
</organism>
<dbReference type="PANTHER" id="PTHR35011:SF10">
    <property type="entry name" value="TRAP TRANSPORTER SMALL PERMEASE PROTEIN"/>
    <property type="match status" value="1"/>
</dbReference>
<keyword evidence="6 9" id="KW-1133">Transmembrane helix</keyword>
<comment type="subcellular location">
    <subcellularLocation>
        <location evidence="1 9">Cell inner membrane</location>
        <topology evidence="1 9">Multi-pass membrane protein</topology>
    </subcellularLocation>
</comment>
<dbReference type="Proteomes" id="UP000766595">
    <property type="component" value="Unassembled WGS sequence"/>
</dbReference>
<comment type="function">
    <text evidence="9">Part of the tripartite ATP-independent periplasmic (TRAP) transport system.</text>
</comment>
<proteinExistence type="inferred from homology"/>
<evidence type="ECO:0000256" key="7">
    <source>
        <dbReference type="ARBA" id="ARBA00023136"/>
    </source>
</evidence>
<evidence type="ECO:0000313" key="11">
    <source>
        <dbReference type="EMBL" id="MBT9290406.1"/>
    </source>
</evidence>
<evidence type="ECO:0000259" key="10">
    <source>
        <dbReference type="Pfam" id="PF04290"/>
    </source>
</evidence>
<dbReference type="GO" id="GO:0005886">
    <property type="term" value="C:plasma membrane"/>
    <property type="evidence" value="ECO:0007669"/>
    <property type="project" value="UniProtKB-SubCell"/>
</dbReference>
<dbReference type="EMBL" id="JAHHZF010000006">
    <property type="protein sequence ID" value="MBT9290406.1"/>
    <property type="molecule type" value="Genomic_DNA"/>
</dbReference>
<accession>A0A947GDK9</accession>
<keyword evidence="2 9" id="KW-0813">Transport</keyword>
<dbReference type="Pfam" id="PF04290">
    <property type="entry name" value="DctQ"/>
    <property type="match status" value="1"/>
</dbReference>
<dbReference type="InterPro" id="IPR007387">
    <property type="entry name" value="TRAP_DctQ"/>
</dbReference>